<evidence type="ECO:0000256" key="3">
    <source>
        <dbReference type="ARBA" id="ARBA00023027"/>
    </source>
</evidence>
<dbReference type="AlphaFoldDB" id="A0A553PFT3"/>
<reference evidence="8 9" key="1">
    <citation type="journal article" date="2018" name="Nat. Ecol. Evol.">
        <title>Genomic signatures of mitonuclear coevolution across populations of Tigriopus californicus.</title>
        <authorList>
            <person name="Barreto F.S."/>
            <person name="Watson E.T."/>
            <person name="Lima T.G."/>
            <person name="Willett C.S."/>
            <person name="Edmands S."/>
            <person name="Li W."/>
            <person name="Burton R.S."/>
        </authorList>
    </citation>
    <scope>NUCLEOTIDE SEQUENCE [LARGE SCALE GENOMIC DNA]</scope>
    <source>
        <strain evidence="8 9">San Diego</strain>
    </source>
</reference>
<evidence type="ECO:0000256" key="2">
    <source>
        <dbReference type="ARBA" id="ARBA00023002"/>
    </source>
</evidence>
<dbReference type="SUPFAM" id="SSF53720">
    <property type="entry name" value="ALDH-like"/>
    <property type="match status" value="1"/>
</dbReference>
<comment type="caution">
    <text evidence="8">The sequence shown here is derived from an EMBL/GenBank/DDBJ whole genome shotgun (WGS) entry which is preliminary data.</text>
</comment>
<accession>A0A553PFT3</accession>
<dbReference type="PROSITE" id="PS00070">
    <property type="entry name" value="ALDEHYDE_DEHYDR_CYS"/>
    <property type="match status" value="1"/>
</dbReference>
<dbReference type="InterPro" id="IPR016160">
    <property type="entry name" value="Ald_DH_CS_CYS"/>
</dbReference>
<dbReference type="GO" id="GO:0035091">
    <property type="term" value="F:phosphatidylinositol binding"/>
    <property type="evidence" value="ECO:0007669"/>
    <property type="project" value="InterPro"/>
</dbReference>
<protein>
    <recommendedName>
        <fullName evidence="4">aldehyde dehydrogenase (NAD(+))</fullName>
        <ecNumber evidence="4">1.2.1.3</ecNumber>
    </recommendedName>
</protein>
<proteinExistence type="inferred from homology"/>
<feature type="active site" evidence="5">
    <location>
        <position position="189"/>
    </location>
</feature>
<dbReference type="SUPFAM" id="SSF64268">
    <property type="entry name" value="PX domain"/>
    <property type="match status" value="1"/>
</dbReference>
<dbReference type="InterPro" id="IPR016162">
    <property type="entry name" value="Ald_DH_N"/>
</dbReference>
<dbReference type="SMART" id="SM00312">
    <property type="entry name" value="PX"/>
    <property type="match status" value="1"/>
</dbReference>
<dbReference type="Gene3D" id="3.30.1520.10">
    <property type="entry name" value="Phox-like domain"/>
    <property type="match status" value="1"/>
</dbReference>
<evidence type="ECO:0000313" key="9">
    <source>
        <dbReference type="Proteomes" id="UP000318571"/>
    </source>
</evidence>
<dbReference type="InterPro" id="IPR015590">
    <property type="entry name" value="Aldehyde_DH_dom"/>
</dbReference>
<dbReference type="InterPro" id="IPR016161">
    <property type="entry name" value="Ald_DH/histidinol_DH"/>
</dbReference>
<dbReference type="InterPro" id="IPR029510">
    <property type="entry name" value="Ald_DH_CS_GLU"/>
</dbReference>
<evidence type="ECO:0000256" key="4">
    <source>
        <dbReference type="ARBA" id="ARBA00024226"/>
    </source>
</evidence>
<dbReference type="Gene3D" id="3.40.605.10">
    <property type="entry name" value="Aldehyde Dehydrogenase, Chain A, domain 1"/>
    <property type="match status" value="1"/>
</dbReference>
<evidence type="ECO:0000256" key="1">
    <source>
        <dbReference type="ARBA" id="ARBA00009986"/>
    </source>
</evidence>
<keyword evidence="2 6" id="KW-0560">Oxidoreductase</keyword>
<name>A0A553PFT3_TIGCA</name>
<dbReference type="PROSITE" id="PS50195">
    <property type="entry name" value="PX"/>
    <property type="match status" value="1"/>
</dbReference>
<dbReference type="PROSITE" id="PS00687">
    <property type="entry name" value="ALDEHYDE_DEHYDR_GLU"/>
    <property type="match status" value="1"/>
</dbReference>
<dbReference type="CDD" id="cd06894">
    <property type="entry name" value="PX_SNX3_like"/>
    <property type="match status" value="1"/>
</dbReference>
<keyword evidence="3" id="KW-0520">NAD</keyword>
<dbReference type="Gene3D" id="3.40.309.10">
    <property type="entry name" value="Aldehyde Dehydrogenase, Chain A, domain 2"/>
    <property type="match status" value="1"/>
</dbReference>
<evidence type="ECO:0000259" key="7">
    <source>
        <dbReference type="PROSITE" id="PS50195"/>
    </source>
</evidence>
<feature type="domain" description="PX" evidence="7">
    <location>
        <begin position="408"/>
        <end position="534"/>
    </location>
</feature>
<dbReference type="InterPro" id="IPR001683">
    <property type="entry name" value="PX_dom"/>
</dbReference>
<dbReference type="EC" id="1.2.1.3" evidence="4"/>
<gene>
    <name evidence="8" type="ORF">TCAL_11399</name>
</gene>
<dbReference type="Pfam" id="PF00171">
    <property type="entry name" value="Aldedh"/>
    <property type="match status" value="1"/>
</dbReference>
<sequence>GHWGLLSPCRLARFQPPGRALTPIDLCTPIFPGKPLATSLEDVAASVDCLRYFAGWADKIHGQTIPVDGSFFTFTRPEPMGVVGQIIPWNYPVAMLCWKWGPALAAGCTLILKPAEQTPLSALYMAHLAREVGFPAGVINVVPGFGPTAGAAMAHHPDIQKVAFTGSTEVGKLIMQAAGASNLKRVSLELGGKSPLVVFDDAHDLDEAVKICYDAIFANHGQNCCAGSRTFVQAGIYDQFVAKAKAMASRRTVGDPWTEVDQGPQIDRAQFDKILDLIESGKSQGAILETGGSRHGSQGFFVEPTVFSGVQDDMRIAREEIFGPVQSIFKFHTMDEMVERANATQYGLAAGIITRDINKAMMFAQAAQAGSVWINCYDIVVAQTPFGGFKQSGQGRELGPEGVKEYLETKTIEVGKPLTHGYGKQRYTDYEIRMKTNLPIFKLKECVCRRRYSEFEWLRSEIKRDVKINVPELPGKGWMKQVPFVSQDDGIFEDEFIEARRSGLEEFINSLAAHPLVQNEKSIHAFLQEEKLDKDGFLPGKVKH</sequence>
<organism evidence="8 9">
    <name type="scientific">Tigriopus californicus</name>
    <name type="common">Marine copepod</name>
    <dbReference type="NCBI Taxonomy" id="6832"/>
    <lineage>
        <taxon>Eukaryota</taxon>
        <taxon>Metazoa</taxon>
        <taxon>Ecdysozoa</taxon>
        <taxon>Arthropoda</taxon>
        <taxon>Crustacea</taxon>
        <taxon>Multicrustacea</taxon>
        <taxon>Hexanauplia</taxon>
        <taxon>Copepoda</taxon>
        <taxon>Harpacticoida</taxon>
        <taxon>Harpacticidae</taxon>
        <taxon>Tigriopus</taxon>
    </lineage>
</organism>
<evidence type="ECO:0000256" key="5">
    <source>
        <dbReference type="PROSITE-ProRule" id="PRU10007"/>
    </source>
</evidence>
<dbReference type="PANTHER" id="PTHR11699">
    <property type="entry name" value="ALDEHYDE DEHYDROGENASE-RELATED"/>
    <property type="match status" value="1"/>
</dbReference>
<dbReference type="EMBL" id="VCGU01000004">
    <property type="protein sequence ID" value="TRY76545.1"/>
    <property type="molecule type" value="Genomic_DNA"/>
</dbReference>
<dbReference type="GO" id="GO:0004029">
    <property type="term" value="F:aldehyde dehydrogenase (NAD+) activity"/>
    <property type="evidence" value="ECO:0007669"/>
    <property type="project" value="UniProtKB-EC"/>
</dbReference>
<dbReference type="Pfam" id="PF00787">
    <property type="entry name" value="PX"/>
    <property type="match status" value="1"/>
</dbReference>
<feature type="non-terminal residue" evidence="8">
    <location>
        <position position="1"/>
    </location>
</feature>
<comment type="similarity">
    <text evidence="1 6">Belongs to the aldehyde dehydrogenase family.</text>
</comment>
<dbReference type="Proteomes" id="UP000318571">
    <property type="component" value="Chromosome 5"/>
</dbReference>
<dbReference type="FunFam" id="3.40.605.10:FF:000029">
    <property type="entry name" value="Aldehyde dehydrogenase, mitochondrial"/>
    <property type="match status" value="1"/>
</dbReference>
<keyword evidence="9" id="KW-1185">Reference proteome</keyword>
<dbReference type="FunFam" id="3.40.309.10:FF:000001">
    <property type="entry name" value="Mitochondrial aldehyde dehydrogenase 2"/>
    <property type="match status" value="1"/>
</dbReference>
<evidence type="ECO:0000256" key="6">
    <source>
        <dbReference type="RuleBase" id="RU003345"/>
    </source>
</evidence>
<dbReference type="STRING" id="6832.A0A553PFT3"/>
<evidence type="ECO:0000313" key="8">
    <source>
        <dbReference type="EMBL" id="TRY76545.1"/>
    </source>
</evidence>
<dbReference type="InterPro" id="IPR036871">
    <property type="entry name" value="PX_dom_sf"/>
</dbReference>
<dbReference type="InterPro" id="IPR016163">
    <property type="entry name" value="Ald_DH_C"/>
</dbReference>